<evidence type="ECO:0000256" key="2">
    <source>
        <dbReference type="SAM" id="MobiDB-lite"/>
    </source>
</evidence>
<evidence type="ECO:0000256" key="3">
    <source>
        <dbReference type="SAM" id="SignalP"/>
    </source>
</evidence>
<dbReference type="SUPFAM" id="SSF55486">
    <property type="entry name" value="Metalloproteases ('zincins'), catalytic domain"/>
    <property type="match status" value="1"/>
</dbReference>
<feature type="domain" description="Pesticidal crystal protein Cry22Aa Ig-like" evidence="4">
    <location>
        <begin position="815"/>
        <end position="886"/>
    </location>
</feature>
<dbReference type="InterPro" id="IPR032179">
    <property type="entry name" value="Cry22Aa_Ig-like"/>
</dbReference>
<dbReference type="InterPro" id="IPR051846">
    <property type="entry name" value="SH2_domain_adapters"/>
</dbReference>
<dbReference type="InterPro" id="IPR013783">
    <property type="entry name" value="Ig-like_fold"/>
</dbReference>
<dbReference type="RefSeq" id="WP_131904154.1">
    <property type="nucleotide sequence ID" value="NZ_BAAAFU010000008.1"/>
</dbReference>
<comment type="caution">
    <text evidence="5">The sequence shown here is derived from an EMBL/GenBank/DDBJ whole genome shotgun (WGS) entry which is preliminary data.</text>
</comment>
<proteinExistence type="predicted"/>
<dbReference type="EMBL" id="SMFQ01000002">
    <property type="protein sequence ID" value="TCJ88459.1"/>
    <property type="molecule type" value="Genomic_DNA"/>
</dbReference>
<dbReference type="AlphaFoldDB" id="A0A4R1F798"/>
<dbReference type="GO" id="GO:0001784">
    <property type="term" value="F:phosphotyrosine residue binding"/>
    <property type="evidence" value="ECO:0007669"/>
    <property type="project" value="TreeGrafter"/>
</dbReference>
<gene>
    <name evidence="5" type="ORF">EV695_0313</name>
</gene>
<keyword evidence="3" id="KW-0732">Signal</keyword>
<accession>A0A4R1F798</accession>
<feature type="signal peptide" evidence="3">
    <location>
        <begin position="1"/>
        <end position="18"/>
    </location>
</feature>
<feature type="compositionally biased region" description="Low complexity" evidence="2">
    <location>
        <begin position="779"/>
        <end position="795"/>
    </location>
</feature>
<feature type="compositionally biased region" description="Low complexity" evidence="2">
    <location>
        <begin position="457"/>
        <end position="472"/>
    </location>
</feature>
<dbReference type="Gene3D" id="3.40.390.10">
    <property type="entry name" value="Collagenase (Catalytic Domain)"/>
    <property type="match status" value="1"/>
</dbReference>
<evidence type="ECO:0000259" key="4">
    <source>
        <dbReference type="Pfam" id="PF16403"/>
    </source>
</evidence>
<dbReference type="Gene3D" id="2.60.40.10">
    <property type="entry name" value="Immunoglobulins"/>
    <property type="match status" value="2"/>
</dbReference>
<protein>
    <submittedName>
        <fullName evidence="5">Uncharacterized protein DUF5011</fullName>
    </submittedName>
</protein>
<reference evidence="5 6" key="1">
    <citation type="submission" date="2019-03" db="EMBL/GenBank/DDBJ databases">
        <title>Genomic Encyclopedia of Type Strains, Phase IV (KMG-IV): sequencing the most valuable type-strain genomes for metagenomic binning, comparative biology and taxonomic classification.</title>
        <authorList>
            <person name="Goeker M."/>
        </authorList>
    </citation>
    <scope>NUCLEOTIDE SEQUENCE [LARGE SCALE GENOMIC DNA]</scope>
    <source>
        <strain evidence="5 6">DSM 24830</strain>
    </source>
</reference>
<feature type="region of interest" description="Disordered" evidence="2">
    <location>
        <begin position="457"/>
        <end position="479"/>
    </location>
</feature>
<dbReference type="PANTHER" id="PTHR15127">
    <property type="entry name" value="HEAVYWEIGHT, ISOFORM A"/>
    <property type="match status" value="1"/>
</dbReference>
<organism evidence="5 6">
    <name type="scientific">Cocleimonas flava</name>
    <dbReference type="NCBI Taxonomy" id="634765"/>
    <lineage>
        <taxon>Bacteria</taxon>
        <taxon>Pseudomonadati</taxon>
        <taxon>Pseudomonadota</taxon>
        <taxon>Gammaproteobacteria</taxon>
        <taxon>Thiotrichales</taxon>
        <taxon>Thiotrichaceae</taxon>
        <taxon>Cocleimonas</taxon>
    </lineage>
</organism>
<feature type="chain" id="PRO_5020223796" evidence="3">
    <location>
        <begin position="19"/>
        <end position="933"/>
    </location>
</feature>
<dbReference type="InterPro" id="IPR024079">
    <property type="entry name" value="MetalloPept_cat_dom_sf"/>
</dbReference>
<name>A0A4R1F798_9GAMM</name>
<dbReference type="Pfam" id="PF16403">
    <property type="entry name" value="Bact_surface_Ig-like"/>
    <property type="match status" value="2"/>
</dbReference>
<feature type="region of interest" description="Disordered" evidence="2">
    <location>
        <begin position="770"/>
        <end position="813"/>
    </location>
</feature>
<dbReference type="OrthoDB" id="5242130at2"/>
<feature type="domain" description="Pesticidal crystal protein Cry22Aa Ig-like" evidence="4">
    <location>
        <begin position="698"/>
        <end position="767"/>
    </location>
</feature>
<evidence type="ECO:0000313" key="5">
    <source>
        <dbReference type="EMBL" id="TCJ88459.1"/>
    </source>
</evidence>
<dbReference type="Proteomes" id="UP000294887">
    <property type="component" value="Unassembled WGS sequence"/>
</dbReference>
<dbReference type="Pfam" id="PF13583">
    <property type="entry name" value="Reprolysin_4"/>
    <property type="match status" value="1"/>
</dbReference>
<keyword evidence="1" id="KW-0727">SH2 domain</keyword>
<dbReference type="GO" id="GO:0008237">
    <property type="term" value="F:metallopeptidase activity"/>
    <property type="evidence" value="ECO:0007669"/>
    <property type="project" value="InterPro"/>
</dbReference>
<evidence type="ECO:0000256" key="1">
    <source>
        <dbReference type="ARBA" id="ARBA00022999"/>
    </source>
</evidence>
<evidence type="ECO:0000313" key="6">
    <source>
        <dbReference type="Proteomes" id="UP000294887"/>
    </source>
</evidence>
<dbReference type="PANTHER" id="PTHR15127:SF32">
    <property type="entry name" value="HEAVYWEIGHT, ISOFORM A"/>
    <property type="match status" value="1"/>
</dbReference>
<sequence>MKKIIFALGVLTTAGAFAQSQYSSIWQPYSATESQNQSLSSSNSGNNVTSTKELANKISSNNWVKKQSLLLDEVQLQNKLNSQTFLSLKPVEGSASETSVEIDLPLPDGSFVKVNAFESSILSDELSEKYPDIKTWRVVGVDDSSITGRIDFTSKGFHGMLVMGDGDTVYIDPDTESSGNVYNTLSKRENASLFHTEFNCQIHDHHPVNSFAKISESAQKLSQKVLASSPALDLKTYRFAVAGTAEYTASQGGTTALAYDSMVTTVNRVNQIYQSDLGIRLQLVSGEEMLYTNAATDPYTNDNAASLVDENMANMSSTLGLSNFDLGHVFAQGSLGGLAYIGVACIDTANTSSGLTSGIKAGGATGTINPQGEIFSVEYVAHEVGHQLGASHTFNSTQNGCGGGNRTAETAVEPGSGSTVMSYSGLCGSDDLQYNSEAYFHFASITQINDYTRSDLGSSCGSNTSTGNTNPSANAGNDLNIPANTPFFLDGSSTGGSSYTWDQTDTGSASAVDVDMGNNAIIRSYLPSSEEDRYIPSLSDLFAGTSTLGEKLPQTTRELNFTYVVRDGSGGIGTDDKKINVTDTRSTFSVVSQSSAETFSTGESIEVLWNTASTNVAPVNCATVDIQLIRSNGVKNLLLSDTDNDGNQALIIPAATPEMSGARIMVSCSDDSFFNISKGNIEIQKGVGGAGDLTPPAITLNGVSPVSIPQGSVYADEGATAIDDIDGAVTVSTSGTVNTAVLGSYTITYNAEDSSGNSTSKTRVVNVTAVSSSGDAGSDETTSPDTSTPDTTTPDTTEETPDPVVGSTDTTAPVITLNGSSTVILELGSIYEDAGASAIDNLDGTVTVTVTGIGAVDTSKAGEYVITYTAVDTAGNTVVESRTIIVEAVEAHDDDATSTDASSATGSSSSGGGSFGFLLIPLLALVRLRRFKL</sequence>
<keyword evidence="6" id="KW-1185">Reference proteome</keyword>